<organism evidence="2 3">
    <name type="scientific">Orchesella dallaii</name>
    <dbReference type="NCBI Taxonomy" id="48710"/>
    <lineage>
        <taxon>Eukaryota</taxon>
        <taxon>Metazoa</taxon>
        <taxon>Ecdysozoa</taxon>
        <taxon>Arthropoda</taxon>
        <taxon>Hexapoda</taxon>
        <taxon>Collembola</taxon>
        <taxon>Entomobryomorpha</taxon>
        <taxon>Entomobryoidea</taxon>
        <taxon>Orchesellidae</taxon>
        <taxon>Orchesellinae</taxon>
        <taxon>Orchesella</taxon>
    </lineage>
</organism>
<dbReference type="EMBL" id="CAXLJM020000035">
    <property type="protein sequence ID" value="CAL8104568.1"/>
    <property type="molecule type" value="Genomic_DNA"/>
</dbReference>
<gene>
    <name evidence="2" type="ORF">ODALV1_LOCUS11800</name>
</gene>
<evidence type="ECO:0000313" key="3">
    <source>
        <dbReference type="Proteomes" id="UP001642540"/>
    </source>
</evidence>
<accession>A0ABP1QJJ1</accession>
<evidence type="ECO:0000256" key="1">
    <source>
        <dbReference type="SAM" id="Phobius"/>
    </source>
</evidence>
<evidence type="ECO:0000313" key="2">
    <source>
        <dbReference type="EMBL" id="CAL8104568.1"/>
    </source>
</evidence>
<feature type="transmembrane region" description="Helical" evidence="1">
    <location>
        <begin position="20"/>
        <end position="45"/>
    </location>
</feature>
<keyword evidence="1" id="KW-0472">Membrane</keyword>
<reference evidence="2 3" key="1">
    <citation type="submission" date="2024-08" db="EMBL/GenBank/DDBJ databases">
        <authorList>
            <person name="Cucini C."/>
            <person name="Frati F."/>
        </authorList>
    </citation>
    <scope>NUCLEOTIDE SEQUENCE [LARGE SCALE GENOMIC DNA]</scope>
</reference>
<comment type="caution">
    <text evidence="2">The sequence shown here is derived from an EMBL/GenBank/DDBJ whole genome shotgun (WGS) entry which is preliminary data.</text>
</comment>
<dbReference type="Proteomes" id="UP001642540">
    <property type="component" value="Unassembled WGS sequence"/>
</dbReference>
<proteinExistence type="predicted"/>
<name>A0ABP1QJJ1_9HEXA</name>
<evidence type="ECO:0008006" key="4">
    <source>
        <dbReference type="Google" id="ProtNLM"/>
    </source>
</evidence>
<sequence>MFSKVVSFHLKTLFLWIDTFSLFVYNFPSFFSSFQILLAVAFGIASAYPNPLLPPGAITTTTHHTTAAHQGYGGYGSYGGYGLGYPGAGSAVVKNTEVVSTGYPGLWSAYGAYPGIGGLGQMGGYYGYPSSKAVTHVQSTAVHPGGYYGYY</sequence>
<keyword evidence="1" id="KW-1133">Transmembrane helix</keyword>
<keyword evidence="3" id="KW-1185">Reference proteome</keyword>
<protein>
    <recommendedName>
        <fullName evidence="4">Shematrin-like protein 2</fullName>
    </recommendedName>
</protein>
<keyword evidence="1" id="KW-0812">Transmembrane</keyword>